<evidence type="ECO:0000259" key="1">
    <source>
        <dbReference type="PROSITE" id="PS50995"/>
    </source>
</evidence>
<organism evidence="2 3">
    <name type="scientific">Microbacterium trichothecenolyticum</name>
    <name type="common">Aureobacterium trichothecenolyticum</name>
    <dbReference type="NCBI Taxonomy" id="69370"/>
    <lineage>
        <taxon>Bacteria</taxon>
        <taxon>Bacillati</taxon>
        <taxon>Actinomycetota</taxon>
        <taxon>Actinomycetes</taxon>
        <taxon>Micrococcales</taxon>
        <taxon>Microbacteriaceae</taxon>
        <taxon>Microbacterium</taxon>
    </lineage>
</organism>
<dbReference type="SUPFAM" id="SSF46785">
    <property type="entry name" value="Winged helix' DNA-binding domain"/>
    <property type="match status" value="1"/>
</dbReference>
<dbReference type="InterPro" id="IPR000835">
    <property type="entry name" value="HTH_MarR-typ"/>
</dbReference>
<evidence type="ECO:0000313" key="3">
    <source>
        <dbReference type="Proteomes" id="UP001226691"/>
    </source>
</evidence>
<proteinExistence type="predicted"/>
<keyword evidence="3" id="KW-1185">Reference proteome</keyword>
<dbReference type="InterPro" id="IPR036388">
    <property type="entry name" value="WH-like_DNA-bd_sf"/>
</dbReference>
<name>A0ABU0TYT4_MICTR</name>
<feature type="domain" description="HTH marR-type" evidence="1">
    <location>
        <begin position="14"/>
        <end position="146"/>
    </location>
</feature>
<dbReference type="InterPro" id="IPR036390">
    <property type="entry name" value="WH_DNA-bd_sf"/>
</dbReference>
<dbReference type="PANTHER" id="PTHR33164:SF43">
    <property type="entry name" value="HTH-TYPE TRANSCRIPTIONAL REPRESSOR YETL"/>
    <property type="match status" value="1"/>
</dbReference>
<dbReference type="InterPro" id="IPR039422">
    <property type="entry name" value="MarR/SlyA-like"/>
</dbReference>
<dbReference type="PROSITE" id="PS50995">
    <property type="entry name" value="HTH_MARR_2"/>
    <property type="match status" value="1"/>
</dbReference>
<dbReference type="Pfam" id="PF12802">
    <property type="entry name" value="MarR_2"/>
    <property type="match status" value="1"/>
</dbReference>
<accession>A0ABU0TYT4</accession>
<dbReference type="RefSeq" id="WP_307486599.1">
    <property type="nucleotide sequence ID" value="NZ_JAUTBF010000001.1"/>
</dbReference>
<reference evidence="2 3" key="1">
    <citation type="submission" date="2023-07" db="EMBL/GenBank/DDBJ databases">
        <title>Functional and genomic diversity of the sorghum phyllosphere microbiome.</title>
        <authorList>
            <person name="Shade A."/>
        </authorList>
    </citation>
    <scope>NUCLEOTIDE SEQUENCE [LARGE SCALE GENOMIC DNA]</scope>
    <source>
        <strain evidence="2 3">SORGH_AS_1207</strain>
    </source>
</reference>
<dbReference type="Gene3D" id="1.10.10.10">
    <property type="entry name" value="Winged helix-like DNA-binding domain superfamily/Winged helix DNA-binding domain"/>
    <property type="match status" value="1"/>
</dbReference>
<dbReference type="PANTHER" id="PTHR33164">
    <property type="entry name" value="TRANSCRIPTIONAL REGULATOR, MARR FAMILY"/>
    <property type="match status" value="1"/>
</dbReference>
<dbReference type="EMBL" id="JAUTBF010000001">
    <property type="protein sequence ID" value="MDQ1124811.1"/>
    <property type="molecule type" value="Genomic_DNA"/>
</dbReference>
<protein>
    <submittedName>
        <fullName evidence="2">DNA-binding MarR family transcriptional regulator</fullName>
    </submittedName>
</protein>
<dbReference type="Proteomes" id="UP001226691">
    <property type="component" value="Unassembled WGS sequence"/>
</dbReference>
<dbReference type="SMART" id="SM00347">
    <property type="entry name" value="HTH_MARR"/>
    <property type="match status" value="1"/>
</dbReference>
<sequence length="154" mass="16320">MHTSLDSATALGVGSELGRALLAYGEARRVAAAEARRALGLNDLDARALLFVAANPGARPSHVREHLGITSAGVTTLIDRLVQRGAVRRDLDDEDRRVNHITATVDLDAAPWNVLRAFDGGVEAAIAAIDPQRAREVAALIERVTEAATRVAAE</sequence>
<keyword evidence="2" id="KW-0238">DNA-binding</keyword>
<evidence type="ECO:0000313" key="2">
    <source>
        <dbReference type="EMBL" id="MDQ1124811.1"/>
    </source>
</evidence>
<dbReference type="GO" id="GO:0003677">
    <property type="term" value="F:DNA binding"/>
    <property type="evidence" value="ECO:0007669"/>
    <property type="project" value="UniProtKB-KW"/>
</dbReference>
<comment type="caution">
    <text evidence="2">The sequence shown here is derived from an EMBL/GenBank/DDBJ whole genome shotgun (WGS) entry which is preliminary data.</text>
</comment>
<gene>
    <name evidence="2" type="ORF">QE412_003384</name>
</gene>